<sequence>MTDALLRIDVSRIRTNLMTLRAHIAPARVMFVVKDDAYGHGVDAVAAAGVQAGISWFGSFDVPTGLRVRAVAPTARVFTWDVATDEQITAALAADLDVGVGDRHVLERVAAVARGRGIRIHLKIDTGLHRNGVRAEEWPDFVARAKTLQDAGDVTVVGIWSHIAEASENDDEEARTVYERAVDIARAAGLSPDVLHLAASAAGYDRSTFRHDLVRFGAFGYGVRSTDGPDIPGIAPAATLFTRVSAVRGDEVTIAYGSLDGLPTTLGGHITVGTPGGPQPLVRVDPATSVVAQWPDAAVGDTVAIFGPGILGESSATTLAEAIGTVGEEILVRVSPLVPREYIDPEARGARR</sequence>
<name>A0ABW2ZM79_9MICO</name>
<dbReference type="SUPFAM" id="SSF51419">
    <property type="entry name" value="PLP-binding barrel"/>
    <property type="match status" value="1"/>
</dbReference>
<feature type="domain" description="Alanine racemase C-terminal" evidence="4">
    <location>
        <begin position="237"/>
        <end position="343"/>
    </location>
</feature>
<protein>
    <submittedName>
        <fullName evidence="5">Alanine racemase</fullName>
    </submittedName>
</protein>
<dbReference type="EMBL" id="JBHTIM010000001">
    <property type="protein sequence ID" value="MFD0779722.1"/>
    <property type="molecule type" value="Genomic_DNA"/>
</dbReference>
<evidence type="ECO:0000256" key="3">
    <source>
        <dbReference type="ARBA" id="ARBA00023235"/>
    </source>
</evidence>
<dbReference type="PROSITE" id="PS00395">
    <property type="entry name" value="ALANINE_RACEMASE"/>
    <property type="match status" value="1"/>
</dbReference>
<dbReference type="PANTHER" id="PTHR30511">
    <property type="entry name" value="ALANINE RACEMASE"/>
    <property type="match status" value="1"/>
</dbReference>
<reference evidence="6" key="1">
    <citation type="journal article" date="2019" name="Int. J. Syst. Evol. Microbiol.">
        <title>The Global Catalogue of Microorganisms (GCM) 10K type strain sequencing project: providing services to taxonomists for standard genome sequencing and annotation.</title>
        <authorList>
            <consortium name="The Broad Institute Genomics Platform"/>
            <consortium name="The Broad Institute Genome Sequencing Center for Infectious Disease"/>
            <person name="Wu L."/>
            <person name="Ma J."/>
        </authorList>
    </citation>
    <scope>NUCLEOTIDE SEQUENCE [LARGE SCALE GENOMIC DNA]</scope>
    <source>
        <strain evidence="6">CCUG 50754</strain>
    </source>
</reference>
<gene>
    <name evidence="5" type="ORF">ACFQZV_00225</name>
</gene>
<dbReference type="Gene3D" id="2.40.37.10">
    <property type="entry name" value="Lyase, Ornithine Decarboxylase, Chain A, domain 1"/>
    <property type="match status" value="1"/>
</dbReference>
<dbReference type="PRINTS" id="PR00992">
    <property type="entry name" value="ALARACEMASE"/>
</dbReference>
<evidence type="ECO:0000256" key="1">
    <source>
        <dbReference type="ARBA" id="ARBA00001933"/>
    </source>
</evidence>
<accession>A0ABW2ZM79</accession>
<keyword evidence="3" id="KW-0413">Isomerase</keyword>
<comment type="caution">
    <text evidence="5">The sequence shown here is derived from an EMBL/GenBank/DDBJ whole genome shotgun (WGS) entry which is preliminary data.</text>
</comment>
<comment type="cofactor">
    <cofactor evidence="1">
        <name>pyridoxal 5'-phosphate</name>
        <dbReference type="ChEBI" id="CHEBI:597326"/>
    </cofactor>
</comment>
<dbReference type="InterPro" id="IPR000821">
    <property type="entry name" value="Ala_racemase"/>
</dbReference>
<dbReference type="Gene3D" id="3.20.20.10">
    <property type="entry name" value="Alanine racemase"/>
    <property type="match status" value="1"/>
</dbReference>
<dbReference type="InterPro" id="IPR029066">
    <property type="entry name" value="PLP-binding_barrel"/>
</dbReference>
<organism evidence="5 6">
    <name type="scientific">Microbacterium koreense</name>
    <dbReference type="NCBI Taxonomy" id="323761"/>
    <lineage>
        <taxon>Bacteria</taxon>
        <taxon>Bacillati</taxon>
        <taxon>Actinomycetota</taxon>
        <taxon>Actinomycetes</taxon>
        <taxon>Micrococcales</taxon>
        <taxon>Microbacteriaceae</taxon>
        <taxon>Microbacterium</taxon>
    </lineage>
</organism>
<keyword evidence="6" id="KW-1185">Reference proteome</keyword>
<dbReference type="InterPro" id="IPR009006">
    <property type="entry name" value="Ala_racemase/Decarboxylase_C"/>
</dbReference>
<keyword evidence="2" id="KW-0663">Pyridoxal phosphate</keyword>
<dbReference type="Pfam" id="PF00842">
    <property type="entry name" value="Ala_racemase_C"/>
    <property type="match status" value="1"/>
</dbReference>
<proteinExistence type="predicted"/>
<evidence type="ECO:0000313" key="5">
    <source>
        <dbReference type="EMBL" id="MFD0779722.1"/>
    </source>
</evidence>
<dbReference type="Pfam" id="PF01168">
    <property type="entry name" value="Ala_racemase_N"/>
    <property type="match status" value="1"/>
</dbReference>
<dbReference type="SUPFAM" id="SSF50621">
    <property type="entry name" value="Alanine racemase C-terminal domain-like"/>
    <property type="match status" value="1"/>
</dbReference>
<dbReference type="Proteomes" id="UP001597042">
    <property type="component" value="Unassembled WGS sequence"/>
</dbReference>
<dbReference type="RefSeq" id="WP_378753941.1">
    <property type="nucleotide sequence ID" value="NZ_JBHSSV010000024.1"/>
</dbReference>
<dbReference type="InterPro" id="IPR011079">
    <property type="entry name" value="Ala_racemase_C"/>
</dbReference>
<dbReference type="InterPro" id="IPR001608">
    <property type="entry name" value="Ala_racemase_N"/>
</dbReference>
<evidence type="ECO:0000259" key="4">
    <source>
        <dbReference type="SMART" id="SM01005"/>
    </source>
</evidence>
<evidence type="ECO:0000313" key="6">
    <source>
        <dbReference type="Proteomes" id="UP001597042"/>
    </source>
</evidence>
<dbReference type="PANTHER" id="PTHR30511:SF0">
    <property type="entry name" value="ALANINE RACEMASE, CATABOLIC-RELATED"/>
    <property type="match status" value="1"/>
</dbReference>
<dbReference type="SMART" id="SM01005">
    <property type="entry name" value="Ala_racemase_C"/>
    <property type="match status" value="1"/>
</dbReference>
<evidence type="ECO:0000256" key="2">
    <source>
        <dbReference type="ARBA" id="ARBA00022898"/>
    </source>
</evidence>
<dbReference type="InterPro" id="IPR020622">
    <property type="entry name" value="Ala_racemase_pyridoxalP-BS"/>
</dbReference>